<keyword evidence="1" id="KW-0645">Protease</keyword>
<organism evidence="7 8">
    <name type="scientific">Rohdeia mirabilis</name>
    <dbReference type="NCBI Taxonomy" id="2528008"/>
    <lineage>
        <taxon>Bacteria</taxon>
        <taxon>Pseudomonadati</taxon>
        <taxon>Planctomycetota</taxon>
        <taxon>Planctomycetia</taxon>
        <taxon>Planctomycetia incertae sedis</taxon>
        <taxon>Rohdeia</taxon>
    </lineage>
</organism>
<dbReference type="EMBL" id="CP036290">
    <property type="protein sequence ID" value="QDU85396.1"/>
    <property type="molecule type" value="Genomic_DNA"/>
</dbReference>
<keyword evidence="2 7" id="KW-0378">Hydrolase</keyword>
<keyword evidence="4" id="KW-0732">Signal</keyword>
<dbReference type="PANTHER" id="PTHR11731">
    <property type="entry name" value="PROTEASE FAMILY S9B,C DIPEPTIDYL-PEPTIDASE IV-RELATED"/>
    <property type="match status" value="1"/>
</dbReference>
<dbReference type="Pfam" id="PF00326">
    <property type="entry name" value="Peptidase_S9"/>
    <property type="match status" value="1"/>
</dbReference>
<feature type="region of interest" description="Disordered" evidence="3">
    <location>
        <begin position="45"/>
        <end position="68"/>
    </location>
</feature>
<dbReference type="GO" id="GO:0008239">
    <property type="term" value="F:dipeptidyl-peptidase activity"/>
    <property type="evidence" value="ECO:0007669"/>
    <property type="project" value="TreeGrafter"/>
</dbReference>
<dbReference type="RefSeq" id="WP_145188656.1">
    <property type="nucleotide sequence ID" value="NZ_CP036290.1"/>
</dbReference>
<dbReference type="SUPFAM" id="SSF82171">
    <property type="entry name" value="DPP6 N-terminal domain-like"/>
    <property type="match status" value="1"/>
</dbReference>
<evidence type="ECO:0000256" key="4">
    <source>
        <dbReference type="SAM" id="SignalP"/>
    </source>
</evidence>
<dbReference type="GO" id="GO:0004252">
    <property type="term" value="F:serine-type endopeptidase activity"/>
    <property type="evidence" value="ECO:0007669"/>
    <property type="project" value="InterPro"/>
</dbReference>
<feature type="domain" description="Dipeptidylpeptidase IV N-terminal" evidence="6">
    <location>
        <begin position="152"/>
        <end position="466"/>
    </location>
</feature>
<gene>
    <name evidence="7" type="primary">ptpA_2</name>
    <name evidence="7" type="ORF">Pla163_25250</name>
</gene>
<dbReference type="GO" id="GO:0006508">
    <property type="term" value="P:proteolysis"/>
    <property type="evidence" value="ECO:0007669"/>
    <property type="project" value="UniProtKB-KW"/>
</dbReference>
<dbReference type="PROSITE" id="PS00708">
    <property type="entry name" value="PRO_ENDOPEP_SER"/>
    <property type="match status" value="1"/>
</dbReference>
<dbReference type="PANTHER" id="PTHR11731:SF193">
    <property type="entry name" value="DIPEPTIDYL PEPTIDASE 9"/>
    <property type="match status" value="1"/>
</dbReference>
<dbReference type="InterPro" id="IPR050278">
    <property type="entry name" value="Serine_Prot_S9B/DPPIV"/>
</dbReference>
<feature type="domain" description="Peptidase S9 prolyl oligopeptidase catalytic" evidence="5">
    <location>
        <begin position="551"/>
        <end position="738"/>
    </location>
</feature>
<dbReference type="EC" id="3.4.14.12" evidence="7"/>
<proteinExistence type="predicted"/>
<dbReference type="InterPro" id="IPR029058">
    <property type="entry name" value="AB_hydrolase_fold"/>
</dbReference>
<evidence type="ECO:0000256" key="2">
    <source>
        <dbReference type="ARBA" id="ARBA00022801"/>
    </source>
</evidence>
<reference evidence="7 8" key="1">
    <citation type="submission" date="2019-02" db="EMBL/GenBank/DDBJ databases">
        <title>Deep-cultivation of Planctomycetes and their phenomic and genomic characterization uncovers novel biology.</title>
        <authorList>
            <person name="Wiegand S."/>
            <person name="Jogler M."/>
            <person name="Boedeker C."/>
            <person name="Pinto D."/>
            <person name="Vollmers J."/>
            <person name="Rivas-Marin E."/>
            <person name="Kohn T."/>
            <person name="Peeters S.H."/>
            <person name="Heuer A."/>
            <person name="Rast P."/>
            <person name="Oberbeckmann S."/>
            <person name="Bunk B."/>
            <person name="Jeske O."/>
            <person name="Meyerdierks A."/>
            <person name="Storesund J.E."/>
            <person name="Kallscheuer N."/>
            <person name="Luecker S."/>
            <person name="Lage O.M."/>
            <person name="Pohl T."/>
            <person name="Merkel B.J."/>
            <person name="Hornburger P."/>
            <person name="Mueller R.-W."/>
            <person name="Bruemmer F."/>
            <person name="Labrenz M."/>
            <person name="Spormann A.M."/>
            <person name="Op den Camp H."/>
            <person name="Overmann J."/>
            <person name="Amann R."/>
            <person name="Jetten M.S.M."/>
            <person name="Mascher T."/>
            <person name="Medema M.H."/>
            <person name="Devos D.P."/>
            <person name="Kaster A.-K."/>
            <person name="Ovreas L."/>
            <person name="Rohde M."/>
            <person name="Galperin M.Y."/>
            <person name="Jogler C."/>
        </authorList>
    </citation>
    <scope>NUCLEOTIDE SEQUENCE [LARGE SCALE GENOMIC DNA]</scope>
    <source>
        <strain evidence="7 8">Pla163</strain>
    </source>
</reference>
<feature type="chain" id="PRO_5021696574" evidence="4">
    <location>
        <begin position="25"/>
        <end position="746"/>
    </location>
</feature>
<name>A0A518D1N5_9BACT</name>
<feature type="signal peptide" evidence="4">
    <location>
        <begin position="1"/>
        <end position="24"/>
    </location>
</feature>
<keyword evidence="8" id="KW-1185">Reference proteome</keyword>
<evidence type="ECO:0000313" key="8">
    <source>
        <dbReference type="Proteomes" id="UP000319342"/>
    </source>
</evidence>
<protein>
    <submittedName>
        <fullName evidence="7">Prolyl tripeptidyl peptidase</fullName>
        <ecNumber evidence="7">3.4.14.12</ecNumber>
    </submittedName>
</protein>
<evidence type="ECO:0000256" key="1">
    <source>
        <dbReference type="ARBA" id="ARBA00022670"/>
    </source>
</evidence>
<evidence type="ECO:0000313" key="7">
    <source>
        <dbReference type="EMBL" id="QDU85396.1"/>
    </source>
</evidence>
<evidence type="ECO:0000259" key="5">
    <source>
        <dbReference type="Pfam" id="PF00326"/>
    </source>
</evidence>
<dbReference type="OrthoDB" id="108903at2"/>
<dbReference type="InterPro" id="IPR002471">
    <property type="entry name" value="Pept_S9_AS"/>
</dbReference>
<dbReference type="AlphaFoldDB" id="A0A518D1N5"/>
<dbReference type="SUPFAM" id="SSF53474">
    <property type="entry name" value="alpha/beta-Hydrolases"/>
    <property type="match status" value="1"/>
</dbReference>
<dbReference type="InterPro" id="IPR001375">
    <property type="entry name" value="Peptidase_S9_cat"/>
</dbReference>
<evidence type="ECO:0000256" key="3">
    <source>
        <dbReference type="SAM" id="MobiDB-lite"/>
    </source>
</evidence>
<evidence type="ECO:0000259" key="6">
    <source>
        <dbReference type="Pfam" id="PF00930"/>
    </source>
</evidence>
<accession>A0A518D1N5</accession>
<sequence precursor="true">MIDLRRSGAAFVAATLVLFTPCWAGSLQETEASDGDAAAVENRTDVGDDEEEAAPRVAPAAAEATREGRPVTLDDVRSRGVRWNGPSPRARWVGDGNVLRYGSGDRTVYFDPEQRIQVEEPAAAERQPEPRVRIQRGNQVVYEDGQGGSRVLVEGRGDERLAALAPGEHWASFVSGSDLVVVSVADGSRWDIGEKNPERLYGVLDWVYQEEVYGRGDFNGHWWSPRGDAVAFLALDESAVPTFTIVDHVLPGGLDENRGVEAEYLRYPKSGDANPVTRLGVAHPDTKQIVWAKLDDMPKGFLVVRVGWMPDGGRIVATVQDRIQQHAWLVLIDPETGESTPIIEERSKSWTPRPDAPHWLNNETFLWASHRTGYRHLYHYAKDGTLIEKLSDGDWDVTEVLYVDESNRTIWFMGTRDGALGQNLYSTVYGEVDGLPRRTNERGSHSISFSADGRYYVDSWSSLEQPTAARVIEAASGDVVLDLGRSQILDDVRRLPTQLLSIPARDGYRLDATVILPPEGEFEGPRPIFLDTYSGPDAPSVRDAWRPSTWHQFLAQRGAIVLQVNVRSASGRGLEHTSACYRQLGVTELRDLEDAVDHVVADHRGDSGRVAIAGWSYGGFMAGFALTHSEKFALGLAGAGVYDWRLYDTIYTERYMSTPKDNPKGYAASSVIDAAKDLSGHLVLMHGTMDDNVHLQNTIMLADALQKAGKTNFDMMLYANSRHGVGSPHLLEYRWRHIQEHLGLTE</sequence>
<dbReference type="Pfam" id="PF00930">
    <property type="entry name" value="DPPIV_N"/>
    <property type="match status" value="1"/>
</dbReference>
<dbReference type="InterPro" id="IPR002469">
    <property type="entry name" value="Peptidase_S9B_N"/>
</dbReference>
<dbReference type="Gene3D" id="2.140.10.30">
    <property type="entry name" value="Dipeptidylpeptidase IV, N-terminal domain"/>
    <property type="match status" value="1"/>
</dbReference>
<dbReference type="Gene3D" id="3.40.50.1820">
    <property type="entry name" value="alpha/beta hydrolase"/>
    <property type="match status" value="1"/>
</dbReference>
<dbReference type="Proteomes" id="UP000319342">
    <property type="component" value="Chromosome"/>
</dbReference>